<dbReference type="KEGG" id="fgg:FSB75_02030"/>
<sequence length="928" mass="105026">MNGKVLLTVIFFCTINTGKAQQFGGFPPSTKWRQIQTDTARIIFDGAVDSLAQNVAAIIHRANRINPNPLGDKIRRINIVMHKNTTLANGYVALGPFRSEYYLIPGSNIFEFGNTPWWQTLAVHEYRHVHQFSNFNKGPSRVASVLFGQEGQAAFNALSIPNWFFEGDAVESETIETSQGRGRAPSFFNGFKALWHEGRNYHWAKLRNGSLKDMVPDHYPLGFMLVNYGYLKYGPDFWRKVTDDALSFHGFFGFFNGNIKHITGEKFRTFRNNALDFYKHEVSTRRDAVTKKETVTDYLFAQQINEDSLIYLKRSFRSLPAFYVKDKNGEHRIGLRDISAEDWYSYRAGTIAYTAYSTSARWSLMNYSDVVLLDVASGEEKRITSKGKYFTPDISPDGNRILATAYTDSLTSELRLLNREGVVEKRIAAPAGGLFLHPRFINNDEFVVALRGAASTMSLQRGSLANGKFQTVLAAGTATVGYPFVQGAKLYFVSSQSGNDDLYELDLSEKLPVQKIRQLTFGQTGAYFPNVLGDTVLWSQFTSNGYRLQKASLKNSKASIISGSDLSKRAIPFKLPLLNTPNVLTNADRTFETSSYKNGTGLFNFHSWRPDYTDPEITYSLYSDNILNTFSNEIFYRYNINETSHGVGFNSYYGGLFPVLNAGVSYTFDRTVKTTSLTYTLNQFEARAGYNIPLNFSRGKMYKLLNFGSNLYYSQLIPTGAYKNILPGRTAVYAQHFISYSQQLPKAVQHIYPRFGYSLSLQHRQLINDAGFQSLGGVSLYLPSIRNHAIVLAANIQETDTANITFANRFANARGYNDYYFSRMWRLSGNYHMPLFYPDAGIPGIVYFLRVRSNFFYDYTKVYSRSKQSTAEQRSVGGELYFDTKLFNTLSTSIGFRLSHLLDNDFSGNRPKGSNVFEVVVPLNLIPQ</sequence>
<evidence type="ECO:0000313" key="1">
    <source>
        <dbReference type="EMBL" id="QEC54727.1"/>
    </source>
</evidence>
<evidence type="ECO:0000313" key="2">
    <source>
        <dbReference type="Proteomes" id="UP000321204"/>
    </source>
</evidence>
<keyword evidence="2" id="KW-1185">Reference proteome</keyword>
<dbReference type="PANTHER" id="PTHR36842">
    <property type="entry name" value="PROTEIN TOLB HOMOLOG"/>
    <property type="match status" value="1"/>
</dbReference>
<dbReference type="EMBL" id="CP042433">
    <property type="protein sequence ID" value="QEC54727.1"/>
    <property type="molecule type" value="Genomic_DNA"/>
</dbReference>
<organism evidence="1 2">
    <name type="scientific">Flavisolibacter ginsenosidimutans</name>
    <dbReference type="NCBI Taxonomy" id="661481"/>
    <lineage>
        <taxon>Bacteria</taxon>
        <taxon>Pseudomonadati</taxon>
        <taxon>Bacteroidota</taxon>
        <taxon>Chitinophagia</taxon>
        <taxon>Chitinophagales</taxon>
        <taxon>Chitinophagaceae</taxon>
        <taxon>Flavisolibacter</taxon>
    </lineage>
</organism>
<gene>
    <name evidence="1" type="ORF">FSB75_02030</name>
</gene>
<dbReference type="SUPFAM" id="SSF69304">
    <property type="entry name" value="Tricorn protease N-terminal domain"/>
    <property type="match status" value="1"/>
</dbReference>
<reference evidence="1 2" key="1">
    <citation type="journal article" date="2015" name="Int. J. Syst. Evol. Microbiol.">
        <title>Flavisolibacter ginsenosidimutans sp. nov., with ginsenoside-converting activity isolated from soil used for cultivating ginseng.</title>
        <authorList>
            <person name="Zhao Y."/>
            <person name="Liu Q."/>
            <person name="Kang M.S."/>
            <person name="Jin F."/>
            <person name="Yu H."/>
            <person name="Im W.T."/>
        </authorList>
    </citation>
    <scope>NUCLEOTIDE SEQUENCE [LARGE SCALE GENOMIC DNA]</scope>
    <source>
        <strain evidence="1 2">Gsoil 636</strain>
    </source>
</reference>
<dbReference type="RefSeq" id="WP_146781987.1">
    <property type="nucleotide sequence ID" value="NZ_BAABIO010000006.1"/>
</dbReference>
<dbReference type="Proteomes" id="UP000321204">
    <property type="component" value="Chromosome"/>
</dbReference>
<dbReference type="AlphaFoldDB" id="A0A5B8UDH0"/>
<protein>
    <submittedName>
        <fullName evidence="1">Uncharacterized protein</fullName>
    </submittedName>
</protein>
<name>A0A5B8UDH0_9BACT</name>
<dbReference type="OrthoDB" id="9799878at2"/>
<proteinExistence type="predicted"/>
<dbReference type="PANTHER" id="PTHR36842:SF1">
    <property type="entry name" value="PROTEIN TOLB"/>
    <property type="match status" value="1"/>
</dbReference>
<accession>A0A5B8UDH0</accession>
<dbReference type="Gene3D" id="2.120.10.60">
    <property type="entry name" value="Tricorn protease N-terminal domain"/>
    <property type="match status" value="1"/>
</dbReference>